<dbReference type="InterPro" id="IPR036754">
    <property type="entry name" value="YbaK/aa-tRNA-synt-asso_dom_sf"/>
</dbReference>
<dbReference type="InterPro" id="IPR040285">
    <property type="entry name" value="ProX/PRXD1"/>
</dbReference>
<dbReference type="SUPFAM" id="SSF55826">
    <property type="entry name" value="YbaK/ProRS associated domain"/>
    <property type="match status" value="1"/>
</dbReference>
<dbReference type="Proteomes" id="UP000189796">
    <property type="component" value="Chromosome I"/>
</dbReference>
<evidence type="ECO:0000259" key="2">
    <source>
        <dbReference type="Pfam" id="PF04073"/>
    </source>
</evidence>
<dbReference type="AlphaFoldDB" id="A0A1M5YX14"/>
<dbReference type="PANTHER" id="PTHR31423">
    <property type="entry name" value="YBAK DOMAIN-CONTAINING PROTEIN"/>
    <property type="match status" value="1"/>
</dbReference>
<protein>
    <submittedName>
        <fullName evidence="3">Ala-tRNA(Pro) hydrolase</fullName>
    </submittedName>
</protein>
<dbReference type="FunFam" id="3.90.960.10:FF:000005">
    <property type="entry name" value="Putative prolyl-tRNA synthetase"/>
    <property type="match status" value="1"/>
</dbReference>
<organism evidence="3 4">
    <name type="scientific">Bradyrhizobium erythrophlei</name>
    <dbReference type="NCBI Taxonomy" id="1437360"/>
    <lineage>
        <taxon>Bacteria</taxon>
        <taxon>Pseudomonadati</taxon>
        <taxon>Pseudomonadota</taxon>
        <taxon>Alphaproteobacteria</taxon>
        <taxon>Hyphomicrobiales</taxon>
        <taxon>Nitrobacteraceae</taxon>
        <taxon>Bradyrhizobium</taxon>
    </lineage>
</organism>
<name>A0A1M5YX14_9BRAD</name>
<accession>A0A1M5YX14</accession>
<dbReference type="Pfam" id="PF04073">
    <property type="entry name" value="tRNA_edit"/>
    <property type="match status" value="1"/>
</dbReference>
<feature type="domain" description="YbaK/aminoacyl-tRNA synthetase-associated" evidence="2">
    <location>
        <begin position="40"/>
        <end position="166"/>
    </location>
</feature>
<dbReference type="PANTHER" id="PTHR31423:SF3">
    <property type="entry name" value="PROLYL-TRNA SYNTHETASE ASSOCIATED DOMAIN-CONTAINING PROTEIN 1-RELATED"/>
    <property type="match status" value="1"/>
</dbReference>
<gene>
    <name evidence="3" type="ORF">SAMN05443248_8894</name>
</gene>
<dbReference type="GO" id="GO:0002161">
    <property type="term" value="F:aminoacyl-tRNA deacylase activity"/>
    <property type="evidence" value="ECO:0007669"/>
    <property type="project" value="InterPro"/>
</dbReference>
<dbReference type="CDD" id="cd04335">
    <property type="entry name" value="PrdX_deacylase"/>
    <property type="match status" value="1"/>
</dbReference>
<dbReference type="Gene3D" id="3.90.960.10">
    <property type="entry name" value="YbaK/aminoacyl-tRNA synthetase-associated domain"/>
    <property type="match status" value="1"/>
</dbReference>
<dbReference type="InterPro" id="IPR007214">
    <property type="entry name" value="YbaK/aa-tRNA-synth-assoc-dom"/>
</dbReference>
<proteinExistence type="inferred from homology"/>
<evidence type="ECO:0000256" key="1">
    <source>
        <dbReference type="ARBA" id="ARBA00010201"/>
    </source>
</evidence>
<reference evidence="3 4" key="1">
    <citation type="submission" date="2016-11" db="EMBL/GenBank/DDBJ databases">
        <authorList>
            <person name="Jaros S."/>
            <person name="Januszkiewicz K."/>
            <person name="Wedrychowicz H."/>
        </authorList>
    </citation>
    <scope>NUCLEOTIDE SEQUENCE [LARGE SCALE GENOMIC DNA]</scope>
    <source>
        <strain evidence="3 4">GAS138</strain>
    </source>
</reference>
<evidence type="ECO:0000313" key="4">
    <source>
        <dbReference type="Proteomes" id="UP000189796"/>
    </source>
</evidence>
<comment type="similarity">
    <text evidence="1">Belongs to the PRORSD1 family.</text>
</comment>
<evidence type="ECO:0000313" key="3">
    <source>
        <dbReference type="EMBL" id="SHI16404.1"/>
    </source>
</evidence>
<keyword evidence="3" id="KW-0378">Hydrolase</keyword>
<dbReference type="EMBL" id="LT670817">
    <property type="protein sequence ID" value="SHI16404.1"/>
    <property type="molecule type" value="Genomic_DNA"/>
</dbReference>
<sequence>MIFHISPDEAKPAIRMDMKKSDALLAYLQTKGITAKTFEHPPVHTVEESQKLRGDISGIHTKNLFLRDGKKNFYLFITGENVSVNLKSLARKIGAKGGLSFGSAESLMDLLGVAPGSVSVLAAVNDEEKRVTIVIDMQLLAASAINCHPLTNCRTTSLSKTDLIDFLNSIGRTPIYVSLFEDGQDREAN</sequence>